<proteinExistence type="predicted"/>
<dbReference type="InterPro" id="IPR025588">
    <property type="entry name" value="YcxB-like_C"/>
</dbReference>
<dbReference type="Pfam" id="PF14317">
    <property type="entry name" value="YcxB"/>
    <property type="match status" value="1"/>
</dbReference>
<dbReference type="PaxDb" id="195103-CPF_0391"/>
<dbReference type="HOGENOM" id="CLU_1522651_0_0_9"/>
<keyword evidence="1" id="KW-0812">Transmembrane</keyword>
<keyword evidence="1" id="KW-0472">Membrane</keyword>
<protein>
    <recommendedName>
        <fullName evidence="2">YcxB-like C-terminal domain-containing protein</fullName>
    </recommendedName>
</protein>
<evidence type="ECO:0000256" key="1">
    <source>
        <dbReference type="SAM" id="Phobius"/>
    </source>
</evidence>
<dbReference type="EMBL" id="CP000246">
    <property type="protein sequence ID" value="ABG83901.1"/>
    <property type="molecule type" value="Genomic_DNA"/>
</dbReference>
<dbReference type="AlphaFoldDB" id="A0A0H2YSC5"/>
<keyword evidence="1" id="KW-1133">Transmembrane helix</keyword>
<dbReference type="RefSeq" id="WP_011590176.1">
    <property type="nucleotide sequence ID" value="NC_008261.1"/>
</dbReference>
<feature type="transmembrane region" description="Helical" evidence="1">
    <location>
        <begin position="60"/>
        <end position="81"/>
    </location>
</feature>
<dbReference type="eggNOG" id="ENOG5033YF3">
    <property type="taxonomic scope" value="Bacteria"/>
</dbReference>
<name>A0A0H2YSC5_CLOP1</name>
<gene>
    <name evidence="3" type="ordered locus">CPF_0391</name>
</gene>
<evidence type="ECO:0000313" key="3">
    <source>
        <dbReference type="EMBL" id="ABG83901.1"/>
    </source>
</evidence>
<dbReference type="STRING" id="195103.CPF_0391"/>
<reference evidence="3 4" key="1">
    <citation type="journal article" date="2006" name="Genome Res.">
        <title>Skewed genomic variability in strains of the toxigenic bacterial pathogen, Clostridium perfringens.</title>
        <authorList>
            <person name="Myers G.S."/>
            <person name="Rasko D.A."/>
            <person name="Cheung J.K."/>
            <person name="Ravel J."/>
            <person name="Seshadri R."/>
            <person name="Deboy R.T."/>
            <person name="Ren Q."/>
            <person name="Varga J."/>
            <person name="Awad M.M."/>
            <person name="Brinkac L.M."/>
            <person name="Daugherty S.C."/>
            <person name="Haft D.H."/>
            <person name="Dodson R.J."/>
            <person name="Madupu R."/>
            <person name="Nelson W.C."/>
            <person name="Rosovitz M.J."/>
            <person name="Sullivan S.A."/>
            <person name="Khouri H."/>
            <person name="Dimitrov G.I."/>
            <person name="Watkins K.L."/>
            <person name="Mulligan S."/>
            <person name="Benton J."/>
            <person name="Radune D."/>
            <person name="Fisher D.J."/>
            <person name="Atkins H.S."/>
            <person name="Hiscox T."/>
            <person name="Jost B.H."/>
            <person name="Billington S.J."/>
            <person name="Songer J.G."/>
            <person name="McClane B.A."/>
            <person name="Titball R.W."/>
            <person name="Rood J.I."/>
            <person name="Melville S.B."/>
            <person name="Paulsen I.T."/>
        </authorList>
    </citation>
    <scope>NUCLEOTIDE SEQUENCE [LARGE SCALE GENOMIC DNA]</scope>
    <source>
        <strain evidence="4">ATCC 13124 / DSM 756 / JCM 1290 / NCIMB 6125 / NCTC 8237 / S 107 / Type A</strain>
    </source>
</reference>
<feature type="domain" description="YcxB-like C-terminal" evidence="2">
    <location>
        <begin position="113"/>
        <end position="165"/>
    </location>
</feature>
<dbReference type="KEGG" id="cpf:CPF_0391"/>
<evidence type="ECO:0000259" key="2">
    <source>
        <dbReference type="Pfam" id="PF14317"/>
    </source>
</evidence>
<organism evidence="3 4">
    <name type="scientific">Clostridium perfringens (strain ATCC 13124 / DSM 756 / JCM 1290 / NCIMB 6125 / NCTC 8237 / Type A)</name>
    <dbReference type="NCBI Taxonomy" id="195103"/>
    <lineage>
        <taxon>Bacteria</taxon>
        <taxon>Bacillati</taxon>
        <taxon>Bacillota</taxon>
        <taxon>Clostridia</taxon>
        <taxon>Eubacteriales</taxon>
        <taxon>Clostridiaceae</taxon>
        <taxon>Clostridium</taxon>
    </lineage>
</organism>
<sequence>MSDKKLFTIKTSINKKDYSRFLYIATFLRKKFTIPAIIVITALMAGFVSYNNRIFELKSFLIYWLILLIITLFAIVVKIEFQSREREKADKSGILKSIETLEFFEDILVIKSTAFKGKSKIKYYKFYEVIETKNYFIIYFNRRQASIIRKIDLEDSLVDELRNLLTGKIGRKYKKLFK</sequence>
<keyword evidence="4" id="KW-1185">Reference proteome</keyword>
<feature type="transmembrane region" description="Helical" evidence="1">
    <location>
        <begin position="21"/>
        <end position="48"/>
    </location>
</feature>
<evidence type="ECO:0000313" key="4">
    <source>
        <dbReference type="Proteomes" id="UP000001823"/>
    </source>
</evidence>
<dbReference type="Proteomes" id="UP000001823">
    <property type="component" value="Chromosome"/>
</dbReference>
<accession>A0A0H2YSC5</accession>